<gene>
    <name evidence="2" type="ORF">Fmac_011773</name>
</gene>
<dbReference type="EMBL" id="JBGMDY010000004">
    <property type="protein sequence ID" value="KAL2337327.1"/>
    <property type="molecule type" value="Genomic_DNA"/>
</dbReference>
<feature type="compositionally biased region" description="Acidic residues" evidence="1">
    <location>
        <begin position="26"/>
        <end position="36"/>
    </location>
</feature>
<feature type="region of interest" description="Disordered" evidence="1">
    <location>
        <begin position="1"/>
        <end position="38"/>
    </location>
</feature>
<proteinExistence type="predicted"/>
<organism evidence="2 3">
    <name type="scientific">Flemingia macrophylla</name>
    <dbReference type="NCBI Taxonomy" id="520843"/>
    <lineage>
        <taxon>Eukaryota</taxon>
        <taxon>Viridiplantae</taxon>
        <taxon>Streptophyta</taxon>
        <taxon>Embryophyta</taxon>
        <taxon>Tracheophyta</taxon>
        <taxon>Spermatophyta</taxon>
        <taxon>Magnoliopsida</taxon>
        <taxon>eudicotyledons</taxon>
        <taxon>Gunneridae</taxon>
        <taxon>Pentapetalae</taxon>
        <taxon>rosids</taxon>
        <taxon>fabids</taxon>
        <taxon>Fabales</taxon>
        <taxon>Fabaceae</taxon>
        <taxon>Papilionoideae</taxon>
        <taxon>50 kb inversion clade</taxon>
        <taxon>NPAAA clade</taxon>
        <taxon>indigoferoid/millettioid clade</taxon>
        <taxon>Phaseoleae</taxon>
        <taxon>Flemingia</taxon>
    </lineage>
</organism>
<sequence>METFSLGLASLHLHPPQPPPTHDQDDPQSNDNDLDDHDGFLFYSPDARHLPEMLGIFCAVALPFDMLLKAFTELNLEHTDEEATFLLHPSRLQRR</sequence>
<evidence type="ECO:0000313" key="2">
    <source>
        <dbReference type="EMBL" id="KAL2337327.1"/>
    </source>
</evidence>
<accession>A0ABD1MNF1</accession>
<dbReference type="AlphaFoldDB" id="A0ABD1MNF1"/>
<keyword evidence="3" id="KW-1185">Reference proteome</keyword>
<name>A0ABD1MNF1_9FABA</name>
<comment type="caution">
    <text evidence="2">The sequence shown here is derived from an EMBL/GenBank/DDBJ whole genome shotgun (WGS) entry which is preliminary data.</text>
</comment>
<reference evidence="2 3" key="1">
    <citation type="submission" date="2024-08" db="EMBL/GenBank/DDBJ databases">
        <title>Insights into the chromosomal genome structure of Flemingia macrophylla.</title>
        <authorList>
            <person name="Ding Y."/>
            <person name="Zhao Y."/>
            <person name="Bi W."/>
            <person name="Wu M."/>
            <person name="Zhao G."/>
            <person name="Gong Y."/>
            <person name="Li W."/>
            <person name="Zhang P."/>
        </authorList>
    </citation>
    <scope>NUCLEOTIDE SEQUENCE [LARGE SCALE GENOMIC DNA]</scope>
    <source>
        <strain evidence="2">DYQJB</strain>
        <tissue evidence="2">Leaf</tissue>
    </source>
</reference>
<dbReference type="Proteomes" id="UP001603857">
    <property type="component" value="Unassembled WGS sequence"/>
</dbReference>
<evidence type="ECO:0000313" key="3">
    <source>
        <dbReference type="Proteomes" id="UP001603857"/>
    </source>
</evidence>
<evidence type="ECO:0000256" key="1">
    <source>
        <dbReference type="SAM" id="MobiDB-lite"/>
    </source>
</evidence>
<protein>
    <submittedName>
        <fullName evidence="2">Uncharacterized protein</fullName>
    </submittedName>
</protein>